<dbReference type="RefSeq" id="WP_005951419.1">
    <property type="nucleotide sequence ID" value="NZ_CP028103.1"/>
</dbReference>
<dbReference type="InterPro" id="IPR036412">
    <property type="entry name" value="HAD-like_sf"/>
</dbReference>
<feature type="domain" description="HMA" evidence="12">
    <location>
        <begin position="6"/>
        <end position="49"/>
    </location>
</feature>
<keyword evidence="10" id="KW-1003">Cell membrane</keyword>
<dbReference type="InterPro" id="IPR018303">
    <property type="entry name" value="ATPase_P-typ_P_site"/>
</dbReference>
<dbReference type="Pfam" id="PF00702">
    <property type="entry name" value="Hydrolase"/>
    <property type="match status" value="1"/>
</dbReference>
<accession>A0ABN5JME1</accession>
<evidence type="ECO:0000259" key="11">
    <source>
        <dbReference type="Pfam" id="PF00122"/>
    </source>
</evidence>
<feature type="transmembrane region" description="Helical" evidence="10">
    <location>
        <begin position="737"/>
        <end position="758"/>
    </location>
</feature>
<dbReference type="Gene3D" id="2.70.150.10">
    <property type="entry name" value="Calcium-transporting ATPase, cytoplasmic transduction domain A"/>
    <property type="match status" value="1"/>
</dbReference>
<dbReference type="InterPro" id="IPR059000">
    <property type="entry name" value="ATPase_P-type_domA"/>
</dbReference>
<evidence type="ECO:0000256" key="4">
    <source>
        <dbReference type="ARBA" id="ARBA00022723"/>
    </source>
</evidence>
<comment type="subcellular location">
    <subcellularLocation>
        <location evidence="10">Cell membrane</location>
    </subcellularLocation>
    <subcellularLocation>
        <location evidence="1">Membrane</location>
        <topology evidence="1">Multi-pass membrane protein</topology>
    </subcellularLocation>
</comment>
<dbReference type="SUPFAM" id="SSF55008">
    <property type="entry name" value="HMA, heavy metal-associated domain"/>
    <property type="match status" value="2"/>
</dbReference>
<feature type="transmembrane region" description="Helical" evidence="10">
    <location>
        <begin position="206"/>
        <end position="224"/>
    </location>
</feature>
<evidence type="ECO:0000256" key="1">
    <source>
        <dbReference type="ARBA" id="ARBA00004141"/>
    </source>
</evidence>
<gene>
    <name evidence="13" type="primary">cadA</name>
    <name evidence="13" type="ORF">C4N18_14810</name>
</gene>
<dbReference type="GeneID" id="77469276"/>
<protein>
    <submittedName>
        <fullName evidence="13">Cadmium-translocating P-type ATPase</fullName>
    </submittedName>
</protein>
<dbReference type="SFLD" id="SFLDF00027">
    <property type="entry name" value="p-type_atpase"/>
    <property type="match status" value="1"/>
</dbReference>
<dbReference type="NCBIfam" id="TIGR01525">
    <property type="entry name" value="ATPase-IB_hvy"/>
    <property type="match status" value="1"/>
</dbReference>
<dbReference type="SUPFAM" id="SSF56784">
    <property type="entry name" value="HAD-like"/>
    <property type="match status" value="1"/>
</dbReference>
<evidence type="ECO:0000256" key="8">
    <source>
        <dbReference type="ARBA" id="ARBA00022989"/>
    </source>
</evidence>
<evidence type="ECO:0000313" key="14">
    <source>
        <dbReference type="Proteomes" id="UP000241238"/>
    </source>
</evidence>
<dbReference type="InterPro" id="IPR044492">
    <property type="entry name" value="P_typ_ATPase_HD_dom"/>
</dbReference>
<dbReference type="InterPro" id="IPR023214">
    <property type="entry name" value="HAD_sf"/>
</dbReference>
<dbReference type="InterPro" id="IPR036163">
    <property type="entry name" value="HMA_dom_sf"/>
</dbReference>
<keyword evidence="5 10" id="KW-0547">Nucleotide-binding</keyword>
<dbReference type="PANTHER" id="PTHR48085:SF5">
    <property type="entry name" value="CADMIUM_ZINC-TRANSPORTING ATPASE HMA4-RELATED"/>
    <property type="match status" value="1"/>
</dbReference>
<dbReference type="InterPro" id="IPR023299">
    <property type="entry name" value="ATPase_P-typ_cyto_dom_N"/>
</dbReference>
<keyword evidence="4 10" id="KW-0479">Metal-binding</keyword>
<evidence type="ECO:0000256" key="5">
    <source>
        <dbReference type="ARBA" id="ARBA00022741"/>
    </source>
</evidence>
<dbReference type="NCBIfam" id="TIGR01494">
    <property type="entry name" value="ATPase_P-type"/>
    <property type="match status" value="1"/>
</dbReference>
<evidence type="ECO:0000313" key="13">
    <source>
        <dbReference type="EMBL" id="AVQ32436.1"/>
    </source>
</evidence>
<keyword evidence="14" id="KW-1185">Reference proteome</keyword>
<dbReference type="Gene3D" id="3.40.50.1000">
    <property type="entry name" value="HAD superfamily/HAD-like"/>
    <property type="match status" value="1"/>
</dbReference>
<evidence type="ECO:0000256" key="10">
    <source>
        <dbReference type="RuleBase" id="RU362081"/>
    </source>
</evidence>
<reference evidence="14" key="1">
    <citation type="journal article" date="2018" name="MSphere">
        <title>Fusobacterium Genomics Using MinION and Illumina Sequencing Enables Genome Completion and Correction.</title>
        <authorList>
            <person name="Todd S.M."/>
            <person name="Settlage R.E."/>
            <person name="Lahmers K.K."/>
            <person name="Slade D.J."/>
        </authorList>
    </citation>
    <scope>NUCLEOTIDE SEQUENCE [LARGE SCALE GENOMIC DNA]</scope>
    <source>
        <strain evidence="14">ATCC 27725</strain>
    </source>
</reference>
<dbReference type="SUPFAM" id="SSF81665">
    <property type="entry name" value="Calcium ATPase, transmembrane domain M"/>
    <property type="match status" value="1"/>
</dbReference>
<keyword evidence="3 10" id="KW-0812">Transmembrane</keyword>
<dbReference type="Gene3D" id="3.30.70.100">
    <property type="match status" value="2"/>
</dbReference>
<dbReference type="PRINTS" id="PR00941">
    <property type="entry name" value="CDATPASE"/>
</dbReference>
<dbReference type="PRINTS" id="PR00119">
    <property type="entry name" value="CATATPASE"/>
</dbReference>
<dbReference type="InterPro" id="IPR027256">
    <property type="entry name" value="P-typ_ATPase_IB"/>
</dbReference>
<dbReference type="InterPro" id="IPR051014">
    <property type="entry name" value="Cation_Transport_ATPase_IB"/>
</dbReference>
<dbReference type="PROSITE" id="PS00154">
    <property type="entry name" value="ATPASE_E1_E2"/>
    <property type="match status" value="1"/>
</dbReference>
<dbReference type="PANTHER" id="PTHR48085">
    <property type="entry name" value="CADMIUM/ZINC-TRANSPORTING ATPASE HMA2-RELATED"/>
    <property type="match status" value="1"/>
</dbReference>
<dbReference type="Gene3D" id="3.40.1110.10">
    <property type="entry name" value="Calcium-transporting ATPase, cytoplasmic domain N"/>
    <property type="match status" value="1"/>
</dbReference>
<evidence type="ECO:0000256" key="9">
    <source>
        <dbReference type="ARBA" id="ARBA00023136"/>
    </source>
</evidence>
<dbReference type="EMBL" id="CP028103">
    <property type="protein sequence ID" value="AVQ32436.1"/>
    <property type="molecule type" value="Genomic_DNA"/>
</dbReference>
<proteinExistence type="inferred from homology"/>
<name>A0ABN5JME1_FUSVA</name>
<keyword evidence="9 10" id="KW-0472">Membrane</keyword>
<organism evidence="13 14">
    <name type="scientific">Fusobacterium varium ATCC 27725</name>
    <dbReference type="NCBI Taxonomy" id="469618"/>
    <lineage>
        <taxon>Bacteria</taxon>
        <taxon>Fusobacteriati</taxon>
        <taxon>Fusobacteriota</taxon>
        <taxon>Fusobacteriia</taxon>
        <taxon>Fusobacteriales</taxon>
        <taxon>Fusobacteriaceae</taxon>
        <taxon>Fusobacterium</taxon>
    </lineage>
</organism>
<sequence>MKIREYAVDNLGCAGCAAKIQHEGSKMSGILNSNLDLYKKKMIVETDDSFNEKQFLSDINKIADKLEPGTKIYKKENDKIRTREYVVENLDCAGCAAKIQHESSKLKGIINSNLDLYKKNITVETDSSFDEESFLEQINTIADKLEPGTLIYKAENEDEDDNDEARAKREKELALEKAEEKKEKFLLIIGAALFIISVFLKPFPMIKLAVSIIAYIILGGDVVLKSFKNITKGNFLDENFLMTIATFGAFYLGETTEAVGVMLFYKVGEYFQESAVRNSRKSIEKLLDIRPDYANIRDNNGEVIKISPKKLKIGDIIIIKSGEKVPVDGIVVKGESDLNTAALTGESIPADVTVNSEVLSGSLNGAGVLEVKVTKLFSDSTINKIIEMVENASNKKAESEKFITKFARYYTPIVVITALIVGIGFPLLFGNFNMWFGRALIFLVISCPCALVLSVPLTFFSSIGKASKSGILIKGGNYLEALTNISAVVFDKTGTLTKGKFKIDRLEAQNGNEDELLKTAKIGEFYSNHPIGKAIVSYGSIDINEEYIEGYKELSGFGVLSYYEGKMILIGNYKLMKEYKIEAEEKNYAGTVLYVAQDNVFLGYIYISDEIKEDSPLTIEGLRKSGIQSYMLTGDSNKIGTVVGEKLGLNSENIYSQLLPQDKVNKLEEIKSKNNKGIVFVGDGVNDAPVLSLADVGIAMGGVGSDIAIEAADVVIMKDEPSKILELLKIAKQNKKVVMQNIIMALGIKVIVMILGVFGIANMWMAIFSDVGVSLLAVLNASQGIKRN</sequence>
<dbReference type="Pfam" id="PF00122">
    <property type="entry name" value="E1-E2_ATPase"/>
    <property type="match status" value="1"/>
</dbReference>
<evidence type="ECO:0000256" key="6">
    <source>
        <dbReference type="ARBA" id="ARBA00022840"/>
    </source>
</evidence>
<dbReference type="Pfam" id="PF00403">
    <property type="entry name" value="HMA"/>
    <property type="match status" value="2"/>
</dbReference>
<evidence type="ECO:0000256" key="2">
    <source>
        <dbReference type="ARBA" id="ARBA00006024"/>
    </source>
</evidence>
<dbReference type="NCBIfam" id="TIGR01512">
    <property type="entry name" value="ATPase-IB2_Cd"/>
    <property type="match status" value="1"/>
</dbReference>
<dbReference type="InterPro" id="IPR001757">
    <property type="entry name" value="P_typ_ATPase"/>
</dbReference>
<dbReference type="InterPro" id="IPR006121">
    <property type="entry name" value="HMA_dom"/>
</dbReference>
<dbReference type="SUPFAM" id="SSF81653">
    <property type="entry name" value="Calcium ATPase, transduction domain A"/>
    <property type="match status" value="1"/>
</dbReference>
<keyword evidence="8 10" id="KW-1133">Transmembrane helix</keyword>
<feature type="domain" description="HMA" evidence="12">
    <location>
        <begin position="87"/>
        <end position="133"/>
    </location>
</feature>
<comment type="similarity">
    <text evidence="2 10">Belongs to the cation transport ATPase (P-type) (TC 3.A.3) family. Type IB subfamily.</text>
</comment>
<dbReference type="InterPro" id="IPR008250">
    <property type="entry name" value="ATPase_P-typ_transduc_dom_A_sf"/>
</dbReference>
<feature type="domain" description="P-type ATPase A" evidence="11">
    <location>
        <begin position="291"/>
        <end position="390"/>
    </location>
</feature>
<dbReference type="CDD" id="cd00371">
    <property type="entry name" value="HMA"/>
    <property type="match status" value="2"/>
</dbReference>
<evidence type="ECO:0000256" key="7">
    <source>
        <dbReference type="ARBA" id="ARBA00022967"/>
    </source>
</evidence>
<dbReference type="InterPro" id="IPR023298">
    <property type="entry name" value="ATPase_P-typ_TM_dom_sf"/>
</dbReference>
<feature type="transmembrane region" description="Helical" evidence="10">
    <location>
        <begin position="409"/>
        <end position="429"/>
    </location>
</feature>
<keyword evidence="7" id="KW-1278">Translocase</keyword>
<dbReference type="SFLD" id="SFLDS00003">
    <property type="entry name" value="Haloacid_Dehalogenase"/>
    <property type="match status" value="1"/>
</dbReference>
<keyword evidence="6 10" id="KW-0067">ATP-binding</keyword>
<evidence type="ECO:0000259" key="12">
    <source>
        <dbReference type="Pfam" id="PF00403"/>
    </source>
</evidence>
<feature type="transmembrane region" description="Helical" evidence="10">
    <location>
        <begin position="435"/>
        <end position="460"/>
    </location>
</feature>
<dbReference type="Proteomes" id="UP000241238">
    <property type="component" value="Chromosome"/>
</dbReference>
<dbReference type="SFLD" id="SFLDG00002">
    <property type="entry name" value="C1.7:_P-type_atpase_like"/>
    <property type="match status" value="1"/>
</dbReference>
<evidence type="ECO:0000256" key="3">
    <source>
        <dbReference type="ARBA" id="ARBA00022692"/>
    </source>
</evidence>